<accession>A0A2M8P8X8</accession>
<dbReference type="EMBL" id="PGTM01000658">
    <property type="protein sequence ID" value="PJF33987.1"/>
    <property type="molecule type" value="Genomic_DNA"/>
</dbReference>
<feature type="non-terminal residue" evidence="1">
    <location>
        <position position="47"/>
    </location>
</feature>
<dbReference type="Pfam" id="PF06267">
    <property type="entry name" value="DUF1028"/>
    <property type="match status" value="1"/>
</dbReference>
<gene>
    <name evidence="2" type="ORF">CUN49_17225</name>
    <name evidence="1" type="ORF">CUN49_17230</name>
</gene>
<reference evidence="1 3" key="1">
    <citation type="submission" date="2017-11" db="EMBL/GenBank/DDBJ databases">
        <title>Evolution of Phototrophy in the Chloroflexi Phylum Driven by Horizontal Gene Transfer.</title>
        <authorList>
            <person name="Ward L.M."/>
            <person name="Hemp J."/>
            <person name="Shih P.M."/>
            <person name="Mcglynn S.E."/>
            <person name="Fischer W."/>
        </authorList>
    </citation>
    <scope>NUCLEOTIDE SEQUENCE [LARGE SCALE GENOMIC DNA]</scope>
    <source>
        <strain evidence="1">JP3_13</strain>
    </source>
</reference>
<sequence>MTFSIVAYDPQAQAWGVAVASKFLAAAAVVSWAQAGAGAVATQAFAK</sequence>
<name>A0A2M8P8X8_9CHLR</name>
<evidence type="ECO:0000313" key="2">
    <source>
        <dbReference type="EMBL" id="PJF33987.1"/>
    </source>
</evidence>
<dbReference type="AlphaFoldDB" id="A0A2M8P8X8"/>
<evidence type="ECO:0000313" key="1">
    <source>
        <dbReference type="EMBL" id="PJF33984.1"/>
    </source>
</evidence>
<dbReference type="PANTHER" id="PTHR39328">
    <property type="entry name" value="BLL2871 PROTEIN"/>
    <property type="match status" value="1"/>
</dbReference>
<dbReference type="EMBL" id="PGTM01000659">
    <property type="protein sequence ID" value="PJF33984.1"/>
    <property type="molecule type" value="Genomic_DNA"/>
</dbReference>
<evidence type="ECO:0000313" key="3">
    <source>
        <dbReference type="Proteomes" id="UP000229681"/>
    </source>
</evidence>
<dbReference type="SUPFAM" id="SSF56235">
    <property type="entry name" value="N-terminal nucleophile aminohydrolases (Ntn hydrolases)"/>
    <property type="match status" value="1"/>
</dbReference>
<dbReference type="Gene3D" id="3.60.20.10">
    <property type="entry name" value="Glutamine Phosphoribosylpyrophosphate, subunit 1, domain 1"/>
    <property type="match status" value="1"/>
</dbReference>
<proteinExistence type="predicted"/>
<comment type="caution">
    <text evidence="1">The sequence shown here is derived from an EMBL/GenBank/DDBJ whole genome shotgun (WGS) entry which is preliminary data.</text>
</comment>
<dbReference type="InterPro" id="IPR010430">
    <property type="entry name" value="DUF1028"/>
</dbReference>
<dbReference type="InterPro" id="IPR029055">
    <property type="entry name" value="Ntn_hydrolases_N"/>
</dbReference>
<protein>
    <submittedName>
        <fullName evidence="1">Fimbrial assembly protein FimA</fullName>
    </submittedName>
</protein>
<dbReference type="PANTHER" id="PTHR39328:SF1">
    <property type="entry name" value="BLL2871 PROTEIN"/>
    <property type="match status" value="1"/>
</dbReference>
<organism evidence="1 3">
    <name type="scientific">Candidatus Thermofonsia Clade 1 bacterium</name>
    <dbReference type="NCBI Taxonomy" id="2364210"/>
    <lineage>
        <taxon>Bacteria</taxon>
        <taxon>Bacillati</taxon>
        <taxon>Chloroflexota</taxon>
        <taxon>Candidatus Thermofontia</taxon>
        <taxon>Candidatus Thermofonsia Clade 1</taxon>
    </lineage>
</organism>
<dbReference type="Proteomes" id="UP000229681">
    <property type="component" value="Unassembled WGS sequence"/>
</dbReference>